<proteinExistence type="predicted"/>
<dbReference type="SUPFAM" id="SSF53756">
    <property type="entry name" value="UDP-Glycosyltransferase/glycogen phosphorylase"/>
    <property type="match status" value="1"/>
</dbReference>
<name>A0A0N8KND7_9CYAN</name>
<dbReference type="Pfam" id="PF13439">
    <property type="entry name" value="Glyco_transf_4"/>
    <property type="match status" value="1"/>
</dbReference>
<sequence length="372" mass="40477">MRILHLLNHIQNIGNGIVNVAIDLACLQSKSGHVVAIAAGQGTIAERCDHETYQPLLTTYGVHYYDLNQKRKFANLLQTVGQYRQIIQDFQPDIVHTHMMTGVVLAKALRLGSAYRIVSTVHNEFQRSATLMGLADQVIAVSDAVATAMHQRGLPRHKLTAIRNATIGSPRQRPLQSYEPLPLVRPAITTVAGLTPRKGIADLIEGFNQVAATSTAHLYIVGNGPSKAQFEAQARASPFASRIHFEGFQPEPQRYLRSTDIFVLASRKEPFGLVLVEAREAGCAIVASRVDGIPEALDGGAAGLLTEPGNSDSIAAALRKLLEDADSLKRLKKRAQQNLEGLKVERMNSEVLALYASVLKNALESQSEPSND</sequence>
<protein>
    <submittedName>
        <fullName evidence="4">Glycosyltransferase</fullName>
    </submittedName>
</protein>
<organism evidence="4 5">
    <name type="scientific">Phormidesmis priestleyi Ana</name>
    <dbReference type="NCBI Taxonomy" id="1666911"/>
    <lineage>
        <taxon>Bacteria</taxon>
        <taxon>Bacillati</taxon>
        <taxon>Cyanobacteriota</taxon>
        <taxon>Cyanophyceae</taxon>
        <taxon>Leptolyngbyales</taxon>
        <taxon>Leptolyngbyaceae</taxon>
        <taxon>Phormidesmis</taxon>
    </lineage>
</organism>
<dbReference type="PANTHER" id="PTHR45947:SF14">
    <property type="entry name" value="SLL1723 PROTEIN"/>
    <property type="match status" value="1"/>
</dbReference>
<evidence type="ECO:0000259" key="3">
    <source>
        <dbReference type="Pfam" id="PF13439"/>
    </source>
</evidence>
<keyword evidence="1" id="KW-0175">Coiled coil</keyword>
<dbReference type="STRING" id="1666911.HLUCCA11_06880"/>
<comment type="caution">
    <text evidence="4">The sequence shown here is derived from an EMBL/GenBank/DDBJ whole genome shotgun (WGS) entry which is preliminary data.</text>
</comment>
<evidence type="ECO:0000259" key="2">
    <source>
        <dbReference type="Pfam" id="PF00534"/>
    </source>
</evidence>
<dbReference type="AlphaFoldDB" id="A0A0N8KND7"/>
<feature type="coiled-coil region" evidence="1">
    <location>
        <begin position="318"/>
        <end position="352"/>
    </location>
</feature>
<dbReference type="InterPro" id="IPR028098">
    <property type="entry name" value="Glyco_trans_4-like_N"/>
</dbReference>
<feature type="domain" description="Glycosyl transferase family 1" evidence="2">
    <location>
        <begin position="186"/>
        <end position="337"/>
    </location>
</feature>
<keyword evidence="4" id="KW-0808">Transferase</keyword>
<feature type="domain" description="Glycosyltransferase subfamily 4-like N-terminal" evidence="3">
    <location>
        <begin position="15"/>
        <end position="165"/>
    </location>
</feature>
<dbReference type="GO" id="GO:0016757">
    <property type="term" value="F:glycosyltransferase activity"/>
    <property type="evidence" value="ECO:0007669"/>
    <property type="project" value="InterPro"/>
</dbReference>
<dbReference type="CDD" id="cd03801">
    <property type="entry name" value="GT4_PimA-like"/>
    <property type="match status" value="1"/>
</dbReference>
<dbReference type="Proteomes" id="UP000050465">
    <property type="component" value="Unassembled WGS sequence"/>
</dbReference>
<accession>A0A0N8KND7</accession>
<evidence type="ECO:0000313" key="4">
    <source>
        <dbReference type="EMBL" id="KPQ36250.1"/>
    </source>
</evidence>
<dbReference type="PATRIC" id="fig|1666911.3.peg.4973"/>
<dbReference type="Gene3D" id="3.40.50.2000">
    <property type="entry name" value="Glycogen Phosphorylase B"/>
    <property type="match status" value="2"/>
</dbReference>
<dbReference type="InterPro" id="IPR001296">
    <property type="entry name" value="Glyco_trans_1"/>
</dbReference>
<reference evidence="4 5" key="1">
    <citation type="submission" date="2015-09" db="EMBL/GenBank/DDBJ databases">
        <title>Identification and resolution of microdiversity through metagenomic sequencing of parallel consortia.</title>
        <authorList>
            <person name="Nelson W.C."/>
            <person name="Romine M.F."/>
            <person name="Lindemann S.R."/>
        </authorList>
    </citation>
    <scope>NUCLEOTIDE SEQUENCE [LARGE SCALE GENOMIC DNA]</scope>
    <source>
        <strain evidence="4">Ana</strain>
    </source>
</reference>
<dbReference type="InterPro" id="IPR050194">
    <property type="entry name" value="Glycosyltransferase_grp1"/>
</dbReference>
<evidence type="ECO:0000256" key="1">
    <source>
        <dbReference type="SAM" id="Coils"/>
    </source>
</evidence>
<dbReference type="Pfam" id="PF00534">
    <property type="entry name" value="Glycos_transf_1"/>
    <property type="match status" value="1"/>
</dbReference>
<dbReference type="EMBL" id="LJZR01000007">
    <property type="protein sequence ID" value="KPQ36250.1"/>
    <property type="molecule type" value="Genomic_DNA"/>
</dbReference>
<gene>
    <name evidence="4" type="ORF">HLUCCA11_06880</name>
</gene>
<dbReference type="PANTHER" id="PTHR45947">
    <property type="entry name" value="SULFOQUINOVOSYL TRANSFERASE SQD2"/>
    <property type="match status" value="1"/>
</dbReference>
<evidence type="ECO:0000313" key="5">
    <source>
        <dbReference type="Proteomes" id="UP000050465"/>
    </source>
</evidence>